<evidence type="ECO:0000313" key="1">
    <source>
        <dbReference type="EMBL" id="KAH6937957.1"/>
    </source>
</evidence>
<accession>A0ACB7SXU0</accession>
<sequence length="346" mass="38779">MMEKVAVNNLVVVLRRLLKTERVFQIKKMTSEIKKLENSKGPNAEKRRQKAARWKDQVKYLKKVDLTTVARRALAAEEPWKNVLVRSDATPEERALARLVDRPRVQKEIEEFRSANTDWREWLPKIYDAWEKRREERFVVSRSEIPVTPSLNETKEECKVRPSPEGENTAEMPVKIKAVPKGARLVSTSSSKLEVKKKALLEAGEMMAKEASDKQVPSVPDHSPDRVRKLFMKMAGEEEPDEESSPRKFAAGDPFFWPAVKTSSDDEGGNTKRPSFISGVKKRLPLPQRSFGKTGGKHRHSTAFSPAAAKSGSSQAFRKAPQSTAKLPSDCVGNSVASSSPSEMGP</sequence>
<organism evidence="1 2">
    <name type="scientific">Hyalomma asiaticum</name>
    <name type="common">Tick</name>
    <dbReference type="NCBI Taxonomy" id="266040"/>
    <lineage>
        <taxon>Eukaryota</taxon>
        <taxon>Metazoa</taxon>
        <taxon>Ecdysozoa</taxon>
        <taxon>Arthropoda</taxon>
        <taxon>Chelicerata</taxon>
        <taxon>Arachnida</taxon>
        <taxon>Acari</taxon>
        <taxon>Parasitiformes</taxon>
        <taxon>Ixodida</taxon>
        <taxon>Ixodoidea</taxon>
        <taxon>Ixodidae</taxon>
        <taxon>Hyalomminae</taxon>
        <taxon>Hyalomma</taxon>
    </lineage>
</organism>
<comment type="caution">
    <text evidence="1">The sequence shown here is derived from an EMBL/GenBank/DDBJ whole genome shotgun (WGS) entry which is preliminary data.</text>
</comment>
<keyword evidence="2" id="KW-1185">Reference proteome</keyword>
<proteinExistence type="predicted"/>
<dbReference type="EMBL" id="CM023482">
    <property type="protein sequence ID" value="KAH6937957.1"/>
    <property type="molecule type" value="Genomic_DNA"/>
</dbReference>
<dbReference type="Proteomes" id="UP000821845">
    <property type="component" value="Chromosome 2"/>
</dbReference>
<protein>
    <submittedName>
        <fullName evidence="1">Uncharacterized protein</fullName>
    </submittedName>
</protein>
<name>A0ACB7SXU0_HYAAI</name>
<reference evidence="1" key="1">
    <citation type="submission" date="2020-05" db="EMBL/GenBank/DDBJ databases">
        <title>Large-scale comparative analyses of tick genomes elucidate their genetic diversity and vector capacities.</title>
        <authorList>
            <person name="Jia N."/>
            <person name="Wang J."/>
            <person name="Shi W."/>
            <person name="Du L."/>
            <person name="Sun Y."/>
            <person name="Zhan W."/>
            <person name="Jiang J."/>
            <person name="Wang Q."/>
            <person name="Zhang B."/>
            <person name="Ji P."/>
            <person name="Sakyi L.B."/>
            <person name="Cui X."/>
            <person name="Yuan T."/>
            <person name="Jiang B."/>
            <person name="Yang W."/>
            <person name="Lam T.T.-Y."/>
            <person name="Chang Q."/>
            <person name="Ding S."/>
            <person name="Wang X."/>
            <person name="Zhu J."/>
            <person name="Ruan X."/>
            <person name="Zhao L."/>
            <person name="Wei J."/>
            <person name="Que T."/>
            <person name="Du C."/>
            <person name="Cheng J."/>
            <person name="Dai P."/>
            <person name="Han X."/>
            <person name="Huang E."/>
            <person name="Gao Y."/>
            <person name="Liu J."/>
            <person name="Shao H."/>
            <person name="Ye R."/>
            <person name="Li L."/>
            <person name="Wei W."/>
            <person name="Wang X."/>
            <person name="Wang C."/>
            <person name="Yang T."/>
            <person name="Huo Q."/>
            <person name="Li W."/>
            <person name="Guo W."/>
            <person name="Chen H."/>
            <person name="Zhou L."/>
            <person name="Ni X."/>
            <person name="Tian J."/>
            <person name="Zhou Y."/>
            <person name="Sheng Y."/>
            <person name="Liu T."/>
            <person name="Pan Y."/>
            <person name="Xia L."/>
            <person name="Li J."/>
            <person name="Zhao F."/>
            <person name="Cao W."/>
        </authorList>
    </citation>
    <scope>NUCLEOTIDE SEQUENCE</scope>
    <source>
        <strain evidence="1">Hyas-2018</strain>
    </source>
</reference>
<gene>
    <name evidence="1" type="ORF">HPB50_005469</name>
</gene>
<evidence type="ECO:0000313" key="2">
    <source>
        <dbReference type="Proteomes" id="UP000821845"/>
    </source>
</evidence>